<proteinExistence type="predicted"/>
<evidence type="ECO:0000313" key="3">
    <source>
        <dbReference type="Proteomes" id="UP000838756"/>
    </source>
</evidence>
<comment type="caution">
    <text evidence="2">The sequence shown here is derived from an EMBL/GenBank/DDBJ whole genome shotgun (WGS) entry which is preliminary data.</text>
</comment>
<keyword evidence="3" id="KW-1185">Reference proteome</keyword>
<gene>
    <name evidence="2" type="primary">jg11121</name>
    <name evidence="2" type="ORF">PAEG_LOCUS14452</name>
</gene>
<name>A0A8S4RJZ4_9NEOP</name>
<dbReference type="Proteomes" id="UP000838756">
    <property type="component" value="Unassembled WGS sequence"/>
</dbReference>
<evidence type="ECO:0000256" key="1">
    <source>
        <dbReference type="SAM" id="MobiDB-lite"/>
    </source>
</evidence>
<reference evidence="2" key="1">
    <citation type="submission" date="2022-03" db="EMBL/GenBank/DDBJ databases">
        <authorList>
            <person name="Lindestad O."/>
        </authorList>
    </citation>
    <scope>NUCLEOTIDE SEQUENCE</scope>
</reference>
<accession>A0A8S4RJZ4</accession>
<dbReference type="EMBL" id="CAKXAJ010025255">
    <property type="protein sequence ID" value="CAH2237147.1"/>
    <property type="molecule type" value="Genomic_DNA"/>
</dbReference>
<feature type="region of interest" description="Disordered" evidence="1">
    <location>
        <begin position="47"/>
        <end position="72"/>
    </location>
</feature>
<sequence length="101" mass="11216">MPFCAQGGTCANWPSMPASGPPMPEARIWLRFCSRYEFMLCMPTISTADRRGGQPRAAALNPRKPEPEPASKCLGPGARDVYSRKLECFSYALKCLQVIFE</sequence>
<dbReference type="AlphaFoldDB" id="A0A8S4RJZ4"/>
<protein>
    <submittedName>
        <fullName evidence="2">Jg11121 protein</fullName>
    </submittedName>
</protein>
<evidence type="ECO:0000313" key="2">
    <source>
        <dbReference type="EMBL" id="CAH2237147.1"/>
    </source>
</evidence>
<organism evidence="2 3">
    <name type="scientific">Pararge aegeria aegeria</name>
    <dbReference type="NCBI Taxonomy" id="348720"/>
    <lineage>
        <taxon>Eukaryota</taxon>
        <taxon>Metazoa</taxon>
        <taxon>Ecdysozoa</taxon>
        <taxon>Arthropoda</taxon>
        <taxon>Hexapoda</taxon>
        <taxon>Insecta</taxon>
        <taxon>Pterygota</taxon>
        <taxon>Neoptera</taxon>
        <taxon>Endopterygota</taxon>
        <taxon>Lepidoptera</taxon>
        <taxon>Glossata</taxon>
        <taxon>Ditrysia</taxon>
        <taxon>Papilionoidea</taxon>
        <taxon>Nymphalidae</taxon>
        <taxon>Satyrinae</taxon>
        <taxon>Satyrini</taxon>
        <taxon>Parargina</taxon>
        <taxon>Pararge</taxon>
    </lineage>
</organism>